<dbReference type="Proteomes" id="UP000799118">
    <property type="component" value="Unassembled WGS sequence"/>
</dbReference>
<sequence length="62" mass="6858">MVIFKVDVGKEVLLDVRESSRALKDCPDPSLVGFMCAIEEIWGAALGTDHNSQPESYGRTFQ</sequence>
<gene>
    <name evidence="1" type="ORF">BT96DRAFT_926811</name>
</gene>
<evidence type="ECO:0000313" key="1">
    <source>
        <dbReference type="EMBL" id="KAE9388927.1"/>
    </source>
</evidence>
<evidence type="ECO:0000313" key="2">
    <source>
        <dbReference type="Proteomes" id="UP000799118"/>
    </source>
</evidence>
<reference evidence="1" key="1">
    <citation type="journal article" date="2019" name="Environ. Microbiol.">
        <title>Fungal ecological strategies reflected in gene transcription - a case study of two litter decomposers.</title>
        <authorList>
            <person name="Barbi F."/>
            <person name="Kohler A."/>
            <person name="Barry K."/>
            <person name="Baskaran P."/>
            <person name="Daum C."/>
            <person name="Fauchery L."/>
            <person name="Ihrmark K."/>
            <person name="Kuo A."/>
            <person name="LaButti K."/>
            <person name="Lipzen A."/>
            <person name="Morin E."/>
            <person name="Grigoriev I.V."/>
            <person name="Henrissat B."/>
            <person name="Lindahl B."/>
            <person name="Martin F."/>
        </authorList>
    </citation>
    <scope>NUCLEOTIDE SEQUENCE</scope>
    <source>
        <strain evidence="1">JB14</strain>
    </source>
</reference>
<keyword evidence="2" id="KW-1185">Reference proteome</keyword>
<dbReference type="AlphaFoldDB" id="A0A6A4GV28"/>
<organism evidence="1 2">
    <name type="scientific">Gymnopus androsaceus JB14</name>
    <dbReference type="NCBI Taxonomy" id="1447944"/>
    <lineage>
        <taxon>Eukaryota</taxon>
        <taxon>Fungi</taxon>
        <taxon>Dikarya</taxon>
        <taxon>Basidiomycota</taxon>
        <taxon>Agaricomycotina</taxon>
        <taxon>Agaricomycetes</taxon>
        <taxon>Agaricomycetidae</taxon>
        <taxon>Agaricales</taxon>
        <taxon>Marasmiineae</taxon>
        <taxon>Omphalotaceae</taxon>
        <taxon>Gymnopus</taxon>
    </lineage>
</organism>
<proteinExistence type="predicted"/>
<name>A0A6A4GV28_9AGAR</name>
<protein>
    <submittedName>
        <fullName evidence="1">Uncharacterized protein</fullName>
    </submittedName>
</protein>
<accession>A0A6A4GV28</accession>
<dbReference type="EMBL" id="ML769719">
    <property type="protein sequence ID" value="KAE9388927.1"/>
    <property type="molecule type" value="Genomic_DNA"/>
</dbReference>